<keyword evidence="6" id="KW-1185">Reference proteome</keyword>
<comment type="caution">
    <text evidence="5">The sequence shown here is derived from an EMBL/GenBank/DDBJ whole genome shotgun (WGS) entry which is preliminary data.</text>
</comment>
<dbReference type="PANTHER" id="PTHR16305:SF35">
    <property type="entry name" value="TRANSCRIPTIONAL ACTIVATOR DOMAIN"/>
    <property type="match status" value="1"/>
</dbReference>
<sequence length="590" mass="63349">MAPTMDDADVTADRVISPRIVGRAAELRHLLSVVTRVPAVVLIEGEAGIGKTRLVGELASEPELGDRLLLVGGCVQIREPFPLDPLLDALRGTGDRLDKLRLSPVTGALHPLLPELAPFLPPALKPLDDSAGWRHQVFRGLAELLRALGRVVLVLEDLHWADEQTVEFLGYLLADPPSELALVLTFRGEEAGPGLRALMTRRRAEVTRSHIVLPLLNVAETNELTASILGTEQVSEEFAAYLCERTSGLPYAIQELVALLRGRGMLIQRGTRWARKALDELDVPAGVRDSVLERVRGLSGSAQAVAEAAAVLQVPVPVSVLVATCHARPQDARAGLDELLERGLFAERAGAAGFRHMLAVQAVYESVPLSRRQSLHARAATAVSWQRPEPLGQIAHHLRRTGDHAAWVDAAEKAADQAVALANDAEAERLLEAVLRHAPLDPAREGRLAVRLGWAAGHTLAPDEVLDLLRGAAARQPAGLVRGELNFLIALELERSGALGERSRHLAEAVPELAGNPANRLAATTPACGRSGPRGVRRTPFPPRTPARRSRDCPARAAPIPWCSSATTSATPRRWTTASRPGAGTRSTST</sequence>
<protein>
    <recommendedName>
        <fullName evidence="4">Orc1-like AAA ATPase domain-containing protein</fullName>
    </recommendedName>
</protein>
<evidence type="ECO:0000256" key="1">
    <source>
        <dbReference type="ARBA" id="ARBA00022741"/>
    </source>
</evidence>
<dbReference type="SUPFAM" id="SSF52540">
    <property type="entry name" value="P-loop containing nucleoside triphosphate hydrolases"/>
    <property type="match status" value="1"/>
</dbReference>
<evidence type="ECO:0000256" key="3">
    <source>
        <dbReference type="SAM" id="MobiDB-lite"/>
    </source>
</evidence>
<keyword evidence="1" id="KW-0547">Nucleotide-binding</keyword>
<name>A0ABP7A000_9ACTN</name>
<dbReference type="EMBL" id="BAABDQ010000066">
    <property type="protein sequence ID" value="GAA3622147.1"/>
    <property type="molecule type" value="Genomic_DNA"/>
</dbReference>
<proteinExistence type="predicted"/>
<feature type="domain" description="Orc1-like AAA ATPase" evidence="4">
    <location>
        <begin position="20"/>
        <end position="182"/>
    </location>
</feature>
<dbReference type="InterPro" id="IPR041664">
    <property type="entry name" value="AAA_16"/>
</dbReference>
<evidence type="ECO:0000259" key="4">
    <source>
        <dbReference type="Pfam" id="PF13191"/>
    </source>
</evidence>
<dbReference type="InterPro" id="IPR027417">
    <property type="entry name" value="P-loop_NTPase"/>
</dbReference>
<evidence type="ECO:0000256" key="2">
    <source>
        <dbReference type="ARBA" id="ARBA00022840"/>
    </source>
</evidence>
<dbReference type="PANTHER" id="PTHR16305">
    <property type="entry name" value="TESTICULAR SOLUBLE ADENYLYL CYCLASE"/>
    <property type="match status" value="1"/>
</dbReference>
<keyword evidence="2" id="KW-0067">ATP-binding</keyword>
<reference evidence="6" key="1">
    <citation type="journal article" date="2019" name="Int. J. Syst. Evol. Microbiol.">
        <title>The Global Catalogue of Microorganisms (GCM) 10K type strain sequencing project: providing services to taxonomists for standard genome sequencing and annotation.</title>
        <authorList>
            <consortium name="The Broad Institute Genomics Platform"/>
            <consortium name="The Broad Institute Genome Sequencing Center for Infectious Disease"/>
            <person name="Wu L."/>
            <person name="Ma J."/>
        </authorList>
    </citation>
    <scope>NUCLEOTIDE SEQUENCE [LARGE SCALE GENOMIC DNA]</scope>
    <source>
        <strain evidence="6">JCM 17326</strain>
    </source>
</reference>
<organism evidence="5 6">
    <name type="scientific">Nonomuraea rosea</name>
    <dbReference type="NCBI Taxonomy" id="638574"/>
    <lineage>
        <taxon>Bacteria</taxon>
        <taxon>Bacillati</taxon>
        <taxon>Actinomycetota</taxon>
        <taxon>Actinomycetes</taxon>
        <taxon>Streptosporangiales</taxon>
        <taxon>Streptosporangiaceae</taxon>
        <taxon>Nonomuraea</taxon>
    </lineage>
</organism>
<gene>
    <name evidence="5" type="ORF">GCM10022419_129780</name>
</gene>
<dbReference type="RefSeq" id="WP_345579526.1">
    <property type="nucleotide sequence ID" value="NZ_BAABDQ010000066.1"/>
</dbReference>
<feature type="compositionally biased region" description="Polar residues" evidence="3">
    <location>
        <begin position="564"/>
        <end position="590"/>
    </location>
</feature>
<evidence type="ECO:0000313" key="6">
    <source>
        <dbReference type="Proteomes" id="UP001500630"/>
    </source>
</evidence>
<dbReference type="Pfam" id="PF13191">
    <property type="entry name" value="AAA_16"/>
    <property type="match status" value="1"/>
</dbReference>
<dbReference type="Gene3D" id="3.40.50.300">
    <property type="entry name" value="P-loop containing nucleotide triphosphate hydrolases"/>
    <property type="match status" value="1"/>
</dbReference>
<evidence type="ECO:0000313" key="5">
    <source>
        <dbReference type="EMBL" id="GAA3622147.1"/>
    </source>
</evidence>
<dbReference type="Proteomes" id="UP001500630">
    <property type="component" value="Unassembled WGS sequence"/>
</dbReference>
<feature type="region of interest" description="Disordered" evidence="3">
    <location>
        <begin position="520"/>
        <end position="590"/>
    </location>
</feature>
<accession>A0ABP7A000</accession>